<proteinExistence type="predicted"/>
<name>A0AAE0YKW7_9GAST</name>
<feature type="chain" id="PRO_5042180302" evidence="1">
    <location>
        <begin position="19"/>
        <end position="771"/>
    </location>
</feature>
<evidence type="ECO:0000313" key="3">
    <source>
        <dbReference type="Proteomes" id="UP001283361"/>
    </source>
</evidence>
<sequence>MATLGLTFLVCSLGDLSSRSWVNLFSPIPPPTPCQKGVSRDVHIPHTMAAAVLYTESSGSKLFDVTILCWKKAKCSSKMRGSLKEWPLICQSSSCQPVEITRRTNQEQGAEGGGKRDMSTPDCDGWLSSYAVYKKADLGQSSALGSLPWQSEQEDIMDSHMESLFDMIQNSQVTQEAKFVPFYSFYKQRGTYPSYMKGNFHGKFDQSLLRNKLRFFDNNVFTTSYIMTVLLEVFEHTGSYKPSEDQILLGIDSFLDYQDKNRPYNHSILSFWPLKYNPSKRFWHADPANTLPYLDMMDFVPVQQIAYILRVLGLKDIDDFLEYFHADRKENKELLFLPPDQDTSIVHVAFGATLKNVRDIFPKAWNVWQGRNPAMASVLEAFKQYSYRPFSGDEDSNSIDPRTYFYLRGFLDGAKERGEDVALITTWTQTLTQQRQQSARGSTMVRGINNVCLGVTANAVLGITRALSSGLFEESLVAGDPLMRQIYLNSSSLLAYQLDRNLTTRPDLALMYYPTRVHFEWMVSRTLAELEATKARKRELSPLLQRVYDILLPSVRESVTDRLLETAHIDSTGNAYYEDFLGAADFSPLGEPRNTGEDRIFCTALAVNTFLNIWTYPTHKLSDRGVTNLVWDNSTPASVIETVTRAVEWLVQNSLTGSYKPYGAFFSASYKWWRTLPYHYPGNRYQFLNGSEILPWSRYKPDHLTSYMVRGYIPADEYRILLGKEQFGHPVPRDFHGYNADHTKYMWYWDSEPFTYSVTLLALAKYTSIVE</sequence>
<dbReference type="Proteomes" id="UP001283361">
    <property type="component" value="Unassembled WGS sequence"/>
</dbReference>
<protein>
    <submittedName>
        <fullName evidence="2">Uncharacterized protein</fullName>
    </submittedName>
</protein>
<keyword evidence="1" id="KW-0732">Signal</keyword>
<dbReference type="EMBL" id="JAWDGP010005950">
    <property type="protein sequence ID" value="KAK3749262.1"/>
    <property type="molecule type" value="Genomic_DNA"/>
</dbReference>
<gene>
    <name evidence="2" type="ORF">RRG08_038648</name>
</gene>
<dbReference type="AlphaFoldDB" id="A0AAE0YKW7"/>
<keyword evidence="3" id="KW-1185">Reference proteome</keyword>
<organism evidence="2 3">
    <name type="scientific">Elysia crispata</name>
    <name type="common">lettuce slug</name>
    <dbReference type="NCBI Taxonomy" id="231223"/>
    <lineage>
        <taxon>Eukaryota</taxon>
        <taxon>Metazoa</taxon>
        <taxon>Spiralia</taxon>
        <taxon>Lophotrochozoa</taxon>
        <taxon>Mollusca</taxon>
        <taxon>Gastropoda</taxon>
        <taxon>Heterobranchia</taxon>
        <taxon>Euthyneura</taxon>
        <taxon>Panpulmonata</taxon>
        <taxon>Sacoglossa</taxon>
        <taxon>Placobranchoidea</taxon>
        <taxon>Plakobranchidae</taxon>
        <taxon>Elysia</taxon>
    </lineage>
</organism>
<accession>A0AAE0YKW7</accession>
<evidence type="ECO:0000313" key="2">
    <source>
        <dbReference type="EMBL" id="KAK3749262.1"/>
    </source>
</evidence>
<comment type="caution">
    <text evidence="2">The sequence shown here is derived from an EMBL/GenBank/DDBJ whole genome shotgun (WGS) entry which is preliminary data.</text>
</comment>
<feature type="signal peptide" evidence="1">
    <location>
        <begin position="1"/>
        <end position="18"/>
    </location>
</feature>
<reference evidence="2" key="1">
    <citation type="journal article" date="2023" name="G3 (Bethesda)">
        <title>A reference genome for the long-term kleptoplast-retaining sea slug Elysia crispata morphotype clarki.</title>
        <authorList>
            <person name="Eastman K.E."/>
            <person name="Pendleton A.L."/>
            <person name="Shaikh M.A."/>
            <person name="Suttiyut T."/>
            <person name="Ogas R."/>
            <person name="Tomko P."/>
            <person name="Gavelis G."/>
            <person name="Widhalm J.R."/>
            <person name="Wisecaver J.H."/>
        </authorList>
    </citation>
    <scope>NUCLEOTIDE SEQUENCE</scope>
    <source>
        <strain evidence="2">ECLA1</strain>
    </source>
</reference>
<evidence type="ECO:0000256" key="1">
    <source>
        <dbReference type="SAM" id="SignalP"/>
    </source>
</evidence>